<reference evidence="1" key="1">
    <citation type="submission" date="2019-08" db="EMBL/GenBank/DDBJ databases">
        <authorList>
            <person name="Kucharzyk K."/>
            <person name="Murdoch R.W."/>
            <person name="Higgins S."/>
            <person name="Loffler F."/>
        </authorList>
    </citation>
    <scope>NUCLEOTIDE SEQUENCE</scope>
</reference>
<protein>
    <recommendedName>
        <fullName evidence="2">Histone deacetylase domain-containing protein</fullName>
    </recommendedName>
</protein>
<dbReference type="EMBL" id="VSSQ01056342">
    <property type="protein sequence ID" value="MPN10191.1"/>
    <property type="molecule type" value="Genomic_DNA"/>
</dbReference>
<sequence length="83" mass="9478">MQMNTDGYVELCRRLFDISEGRIAFVLEGGYHLRATAEVVAGVLAMIEGRTIKAEYNEDRCEQGSGRKAVRKAKEYLSKYWDI</sequence>
<evidence type="ECO:0000313" key="1">
    <source>
        <dbReference type="EMBL" id="MPN10191.1"/>
    </source>
</evidence>
<comment type="caution">
    <text evidence="1">The sequence shown here is derived from an EMBL/GenBank/DDBJ whole genome shotgun (WGS) entry which is preliminary data.</text>
</comment>
<organism evidence="1">
    <name type="scientific">bioreactor metagenome</name>
    <dbReference type="NCBI Taxonomy" id="1076179"/>
    <lineage>
        <taxon>unclassified sequences</taxon>
        <taxon>metagenomes</taxon>
        <taxon>ecological metagenomes</taxon>
    </lineage>
</organism>
<accession>A0A645F7D0</accession>
<dbReference type="InterPro" id="IPR023696">
    <property type="entry name" value="Ureohydrolase_dom_sf"/>
</dbReference>
<dbReference type="Gene3D" id="3.40.800.20">
    <property type="entry name" value="Histone deacetylase domain"/>
    <property type="match status" value="1"/>
</dbReference>
<gene>
    <name evidence="1" type="ORF">SDC9_157486</name>
</gene>
<dbReference type="AlphaFoldDB" id="A0A645F7D0"/>
<name>A0A645F7D0_9ZZZZ</name>
<evidence type="ECO:0008006" key="2">
    <source>
        <dbReference type="Google" id="ProtNLM"/>
    </source>
</evidence>
<dbReference type="SUPFAM" id="SSF52768">
    <property type="entry name" value="Arginase/deacetylase"/>
    <property type="match status" value="1"/>
</dbReference>
<proteinExistence type="predicted"/>
<dbReference type="InterPro" id="IPR037138">
    <property type="entry name" value="His_deacetylse_dom_sf"/>
</dbReference>